<feature type="compositionally biased region" description="Polar residues" evidence="1">
    <location>
        <begin position="411"/>
        <end position="420"/>
    </location>
</feature>
<organism evidence="2 3">
    <name type="scientific">Penicillium canescens</name>
    <dbReference type="NCBI Taxonomy" id="5083"/>
    <lineage>
        <taxon>Eukaryota</taxon>
        <taxon>Fungi</taxon>
        <taxon>Dikarya</taxon>
        <taxon>Ascomycota</taxon>
        <taxon>Pezizomycotina</taxon>
        <taxon>Eurotiomycetes</taxon>
        <taxon>Eurotiomycetidae</taxon>
        <taxon>Eurotiales</taxon>
        <taxon>Aspergillaceae</taxon>
        <taxon>Penicillium</taxon>
    </lineage>
</organism>
<evidence type="ECO:0000256" key="1">
    <source>
        <dbReference type="SAM" id="MobiDB-lite"/>
    </source>
</evidence>
<evidence type="ECO:0000313" key="3">
    <source>
        <dbReference type="Proteomes" id="UP001219568"/>
    </source>
</evidence>
<protein>
    <submittedName>
        <fullName evidence="2">Uncharacterized protein</fullName>
    </submittedName>
</protein>
<feature type="region of interest" description="Disordered" evidence="1">
    <location>
        <begin position="386"/>
        <end position="420"/>
    </location>
</feature>
<gene>
    <name evidence="2" type="ORF">N7460_003691</name>
</gene>
<accession>A0AAD6IGJ2</accession>
<evidence type="ECO:0000313" key="2">
    <source>
        <dbReference type="EMBL" id="KAJ6047544.1"/>
    </source>
</evidence>
<proteinExistence type="predicted"/>
<feature type="compositionally biased region" description="Polar residues" evidence="1">
    <location>
        <begin position="60"/>
        <end position="72"/>
    </location>
</feature>
<reference evidence="2" key="2">
    <citation type="submission" date="2023-01" db="EMBL/GenBank/DDBJ databases">
        <authorList>
            <person name="Petersen C."/>
        </authorList>
    </citation>
    <scope>NUCLEOTIDE SEQUENCE</scope>
    <source>
        <strain evidence="2">IBT 15450</strain>
    </source>
</reference>
<dbReference type="AlphaFoldDB" id="A0AAD6IGJ2"/>
<dbReference type="Proteomes" id="UP001219568">
    <property type="component" value="Unassembled WGS sequence"/>
</dbReference>
<sequence length="539" mass="59377">MADLPFCSYSDPVECPYEGYYAASNCPPGDPTPSPDDTTLPEGVNDPDYFDFDGELAKLQQRNSRAQENNTELDTHANPVIADSKPGEWEVTPHTSRSGSVEERAAEIGKVIDSMGGKPWVNPWTGSPFELDDDAPDIVTALSASISDDEDDVPPQESTSIVLTMPLPASKKKATALEQVGTTSEKLNPAKNSVTKPQKIHEQIAHQAVPRSIKQVPPQATSQALPQAIHQSSQVVHQSVPQTNLQAPQAIQQSPTQSMYPLLPQAAIQVLPQSIQYAPFQGVRQPLAQGVQQSPQVIHKLVPQNDVQAHSQVTQHAPFQGVCQSPPQAVQLSPTQGMHHVIPQAALQTQPQLIHHPVPINIPRGFPQGLMQANQQYMSPYASVTPQKLVHKPGPMRTSRPAKRQARGPYTNYSPPGTQLESARGQIAKLIADKKRMEEKLDNLNPTNPNTGKTYVETLQSKNAVLNFETSMLAQKNAIRKSQVRSSEEKYEELIEKYNALASLSRAFQNEVDLWQRRYYELSAALYQPMLQDTEMSSD</sequence>
<reference evidence="2" key="1">
    <citation type="journal article" date="2023" name="IMA Fungus">
        <title>Comparative genomic study of the Penicillium genus elucidates a diverse pangenome and 15 lateral gene transfer events.</title>
        <authorList>
            <person name="Petersen C."/>
            <person name="Sorensen T."/>
            <person name="Nielsen M.R."/>
            <person name="Sondergaard T.E."/>
            <person name="Sorensen J.L."/>
            <person name="Fitzpatrick D.A."/>
            <person name="Frisvad J.C."/>
            <person name="Nielsen K.L."/>
        </authorList>
    </citation>
    <scope>NUCLEOTIDE SEQUENCE</scope>
    <source>
        <strain evidence="2">IBT 15450</strain>
    </source>
</reference>
<keyword evidence="3" id="KW-1185">Reference proteome</keyword>
<comment type="caution">
    <text evidence="2">The sequence shown here is derived from an EMBL/GenBank/DDBJ whole genome shotgun (WGS) entry which is preliminary data.</text>
</comment>
<name>A0AAD6IGJ2_PENCN</name>
<dbReference type="EMBL" id="JAQJZL010000003">
    <property type="protein sequence ID" value="KAJ6047544.1"/>
    <property type="molecule type" value="Genomic_DNA"/>
</dbReference>
<feature type="region of interest" description="Disordered" evidence="1">
    <location>
        <begin position="114"/>
        <end position="133"/>
    </location>
</feature>
<feature type="region of interest" description="Disordered" evidence="1">
    <location>
        <begin position="24"/>
        <end position="104"/>
    </location>
</feature>